<dbReference type="EMBL" id="CAJGYO010000004">
    <property type="protein sequence ID" value="CAD6223252.1"/>
    <property type="molecule type" value="Genomic_DNA"/>
</dbReference>
<feature type="region of interest" description="Disordered" evidence="1">
    <location>
        <begin position="46"/>
        <end position="78"/>
    </location>
</feature>
<dbReference type="PANTHER" id="PTHR33074">
    <property type="entry name" value="EXPRESSED PROTEIN-RELATED"/>
    <property type="match status" value="1"/>
</dbReference>
<feature type="region of interest" description="Disordered" evidence="1">
    <location>
        <begin position="1"/>
        <end position="31"/>
    </location>
</feature>
<proteinExistence type="predicted"/>
<evidence type="ECO:0000256" key="1">
    <source>
        <dbReference type="SAM" id="MobiDB-lite"/>
    </source>
</evidence>
<keyword evidence="3" id="KW-1185">Reference proteome</keyword>
<name>A0A811NLD8_9POAL</name>
<sequence>MPISPTEKEMPRHRWYKRSSGASRSVRSPARAESWHLKAPLVMRISSTETEIPGHGRLKRSSSSKDARAVSSHCKASRAMRISSTEIEVSGQGRLKLPSSSEAASASYPTWVILNRISGGEQVSVSFVLEKPPRTSLVTLDWPQGPRPSEGSTSKPRVFAAHRNVVLLEIISRAKYHASIDFFVYKASGSRGPSLTRLPLCYWKGPSNADSPRPRITGKYSTGLLSCSDDFFVVADLARRSPRPSRVDMYLMCSGFNDSQVLRNVPIHDADGVSHLSWWSTDVVFTLPPSLDLGALFQRDDCCPHHTSSKRRH</sequence>
<protein>
    <recommendedName>
        <fullName evidence="4">DUF1618 domain-containing protein</fullName>
    </recommendedName>
</protein>
<dbReference type="PANTHER" id="PTHR33074:SF75">
    <property type="entry name" value="OS01G0189800 PROTEIN"/>
    <property type="match status" value="1"/>
</dbReference>
<evidence type="ECO:0008006" key="4">
    <source>
        <dbReference type="Google" id="ProtNLM"/>
    </source>
</evidence>
<organism evidence="2 3">
    <name type="scientific">Miscanthus lutarioriparius</name>
    <dbReference type="NCBI Taxonomy" id="422564"/>
    <lineage>
        <taxon>Eukaryota</taxon>
        <taxon>Viridiplantae</taxon>
        <taxon>Streptophyta</taxon>
        <taxon>Embryophyta</taxon>
        <taxon>Tracheophyta</taxon>
        <taxon>Spermatophyta</taxon>
        <taxon>Magnoliopsida</taxon>
        <taxon>Liliopsida</taxon>
        <taxon>Poales</taxon>
        <taxon>Poaceae</taxon>
        <taxon>PACMAD clade</taxon>
        <taxon>Panicoideae</taxon>
        <taxon>Andropogonodae</taxon>
        <taxon>Andropogoneae</taxon>
        <taxon>Saccharinae</taxon>
        <taxon>Miscanthus</taxon>
    </lineage>
</organism>
<dbReference type="AlphaFoldDB" id="A0A811NLD8"/>
<dbReference type="Proteomes" id="UP000604825">
    <property type="component" value="Unassembled WGS sequence"/>
</dbReference>
<evidence type="ECO:0000313" key="2">
    <source>
        <dbReference type="EMBL" id="CAD6223252.1"/>
    </source>
</evidence>
<dbReference type="OrthoDB" id="604127at2759"/>
<feature type="compositionally biased region" description="Basic and acidic residues" evidence="1">
    <location>
        <begin position="1"/>
        <end position="12"/>
    </location>
</feature>
<reference evidence="2" key="1">
    <citation type="submission" date="2020-10" db="EMBL/GenBank/DDBJ databases">
        <authorList>
            <person name="Han B."/>
            <person name="Lu T."/>
            <person name="Zhao Q."/>
            <person name="Huang X."/>
            <person name="Zhao Y."/>
        </authorList>
    </citation>
    <scope>NUCLEOTIDE SEQUENCE</scope>
</reference>
<accession>A0A811NLD8</accession>
<evidence type="ECO:0000313" key="3">
    <source>
        <dbReference type="Proteomes" id="UP000604825"/>
    </source>
</evidence>
<gene>
    <name evidence="2" type="ORF">NCGR_LOCUS15678</name>
</gene>
<comment type="caution">
    <text evidence="2">The sequence shown here is derived from an EMBL/GenBank/DDBJ whole genome shotgun (WGS) entry which is preliminary data.</text>
</comment>